<dbReference type="SUPFAM" id="SSF54211">
    <property type="entry name" value="Ribosomal protein S5 domain 2-like"/>
    <property type="match status" value="1"/>
</dbReference>
<name>A0A4R7KA46_9CLOT</name>
<dbReference type="InterPro" id="IPR036956">
    <property type="entry name" value="Impact_N_sf"/>
</dbReference>
<dbReference type="GO" id="GO:0005737">
    <property type="term" value="C:cytoplasm"/>
    <property type="evidence" value="ECO:0007669"/>
    <property type="project" value="TreeGrafter"/>
</dbReference>
<organism evidence="4 5">
    <name type="scientific">Fonticella tunisiensis</name>
    <dbReference type="NCBI Taxonomy" id="1096341"/>
    <lineage>
        <taxon>Bacteria</taxon>
        <taxon>Bacillati</taxon>
        <taxon>Bacillota</taxon>
        <taxon>Clostridia</taxon>
        <taxon>Eubacteriales</taxon>
        <taxon>Clostridiaceae</taxon>
        <taxon>Fonticella</taxon>
    </lineage>
</organism>
<comment type="similarity">
    <text evidence="1">Belongs to the IMPACT family.</text>
</comment>
<dbReference type="Pfam" id="PF09186">
    <property type="entry name" value="DUF1949"/>
    <property type="match status" value="1"/>
</dbReference>
<dbReference type="PANTHER" id="PTHR16301:SF20">
    <property type="entry name" value="IMPACT FAMILY MEMBER YIGZ"/>
    <property type="match status" value="1"/>
</dbReference>
<dbReference type="EMBL" id="SOAZ01000034">
    <property type="protein sequence ID" value="TDT47632.1"/>
    <property type="molecule type" value="Genomic_DNA"/>
</dbReference>
<sequence length="216" mass="24570">MKRQDYTVLNQVEVSFEERKSLFICNIKRISDEKEAMDFINSIREKYKDATHNVFAYITNNGISMRYSDDGEPQGTAGPPVLEVLKREGLNDVAVVVTRYFGGILLGAGGLVRAYGASCKQGVDAAKKVKRVEGILFKLVCPYDRYGKINNYFQSRNVVIRETEFLESITMKILCIKKDFEKIHGDIIEMMNGNDIISIQEELLCFVDDNEVLMEV</sequence>
<dbReference type="InterPro" id="IPR001498">
    <property type="entry name" value="Impact_N"/>
</dbReference>
<dbReference type="Gene3D" id="3.30.230.30">
    <property type="entry name" value="Impact, N-terminal domain"/>
    <property type="match status" value="1"/>
</dbReference>
<proteinExistence type="inferred from homology"/>
<feature type="domain" description="Impact N-terminal" evidence="2">
    <location>
        <begin position="19"/>
        <end position="121"/>
    </location>
</feature>
<evidence type="ECO:0000313" key="5">
    <source>
        <dbReference type="Proteomes" id="UP000295325"/>
    </source>
</evidence>
<dbReference type="InterPro" id="IPR020568">
    <property type="entry name" value="Ribosomal_Su5_D2-typ_SF"/>
</dbReference>
<evidence type="ECO:0000313" key="4">
    <source>
        <dbReference type="EMBL" id="TDT47632.1"/>
    </source>
</evidence>
<dbReference type="Pfam" id="PF01205">
    <property type="entry name" value="Impact_N"/>
    <property type="match status" value="1"/>
</dbReference>
<evidence type="ECO:0000259" key="2">
    <source>
        <dbReference type="Pfam" id="PF01205"/>
    </source>
</evidence>
<dbReference type="Proteomes" id="UP000295325">
    <property type="component" value="Unassembled WGS sequence"/>
</dbReference>
<dbReference type="InterPro" id="IPR015269">
    <property type="entry name" value="UPF0029_Impact_C"/>
</dbReference>
<evidence type="ECO:0000256" key="1">
    <source>
        <dbReference type="ARBA" id="ARBA00007665"/>
    </source>
</evidence>
<gene>
    <name evidence="4" type="ORF">EDD71_13418</name>
</gene>
<dbReference type="RefSeq" id="WP_133629326.1">
    <property type="nucleotide sequence ID" value="NZ_SOAZ01000034.1"/>
</dbReference>
<evidence type="ECO:0000259" key="3">
    <source>
        <dbReference type="Pfam" id="PF09186"/>
    </source>
</evidence>
<dbReference type="PANTHER" id="PTHR16301">
    <property type="entry name" value="IMPACT-RELATED"/>
    <property type="match status" value="1"/>
</dbReference>
<dbReference type="NCBIfam" id="TIGR00257">
    <property type="entry name" value="IMPACT_YIGZ"/>
    <property type="match status" value="1"/>
</dbReference>
<dbReference type="SUPFAM" id="SSF54980">
    <property type="entry name" value="EF-G C-terminal domain-like"/>
    <property type="match status" value="1"/>
</dbReference>
<dbReference type="GO" id="GO:0006446">
    <property type="term" value="P:regulation of translational initiation"/>
    <property type="evidence" value="ECO:0007669"/>
    <property type="project" value="TreeGrafter"/>
</dbReference>
<dbReference type="InterPro" id="IPR023582">
    <property type="entry name" value="Impact"/>
</dbReference>
<dbReference type="AlphaFoldDB" id="A0A4R7KA46"/>
<reference evidence="4 5" key="1">
    <citation type="submission" date="2019-03" db="EMBL/GenBank/DDBJ databases">
        <title>Genomic Encyclopedia of Type Strains, Phase IV (KMG-IV): sequencing the most valuable type-strain genomes for metagenomic binning, comparative biology and taxonomic classification.</title>
        <authorList>
            <person name="Goeker M."/>
        </authorList>
    </citation>
    <scope>NUCLEOTIDE SEQUENCE [LARGE SCALE GENOMIC DNA]</scope>
    <source>
        <strain evidence="4 5">DSM 24455</strain>
    </source>
</reference>
<dbReference type="InterPro" id="IPR020569">
    <property type="entry name" value="UPF0029_Impact_CS"/>
</dbReference>
<comment type="caution">
    <text evidence="4">The sequence shown here is derived from an EMBL/GenBank/DDBJ whole genome shotgun (WGS) entry which is preliminary data.</text>
</comment>
<dbReference type="InterPro" id="IPR015796">
    <property type="entry name" value="Impact_YigZ-like"/>
</dbReference>
<protein>
    <submittedName>
        <fullName evidence="4">Putative YigZ family protein</fullName>
    </submittedName>
</protein>
<keyword evidence="5" id="KW-1185">Reference proteome</keyword>
<dbReference type="InterPro" id="IPR035647">
    <property type="entry name" value="EFG_III/V"/>
</dbReference>
<dbReference type="PROSITE" id="PS00910">
    <property type="entry name" value="UPF0029"/>
    <property type="match status" value="1"/>
</dbReference>
<accession>A0A4R7KA46</accession>
<feature type="domain" description="UPF0029" evidence="3">
    <location>
        <begin position="139"/>
        <end position="194"/>
    </location>
</feature>
<dbReference type="OrthoDB" id="9813771at2"/>